<keyword evidence="2" id="KW-0812">Transmembrane</keyword>
<evidence type="ECO:0000313" key="5">
    <source>
        <dbReference type="Proteomes" id="UP000011087"/>
    </source>
</evidence>
<dbReference type="RefSeq" id="XP_005829362.1">
    <property type="nucleotide sequence ID" value="XM_005829305.1"/>
</dbReference>
<keyword evidence="2" id="KW-0472">Membrane</keyword>
<evidence type="ECO:0008006" key="6">
    <source>
        <dbReference type="Google" id="ProtNLM"/>
    </source>
</evidence>
<evidence type="ECO:0000256" key="1">
    <source>
        <dbReference type="SAM" id="MobiDB-lite"/>
    </source>
</evidence>
<evidence type="ECO:0000313" key="4">
    <source>
        <dbReference type="EnsemblProtists" id="EKX42382"/>
    </source>
</evidence>
<dbReference type="EMBL" id="JH993017">
    <property type="protein sequence ID" value="EKX42382.1"/>
    <property type="molecule type" value="Genomic_DNA"/>
</dbReference>
<dbReference type="EnsemblProtists" id="EKX42382">
    <property type="protein sequence ID" value="EKX42382"/>
    <property type="gene ID" value="GUITHDRAFT_141326"/>
</dbReference>
<feature type="region of interest" description="Disordered" evidence="1">
    <location>
        <begin position="39"/>
        <end position="67"/>
    </location>
</feature>
<sequence>MAFKEPTQAEFFTALAVFGLVLVVTSVFMTQKPPWMAGEEADLGVSSPYQTPASPPDEYSEEEMQEMQGTQAEKALKTQSLAVRGKQRLLSGKAAVALAASHPGGMIHTDDSYITVGSRPRTQSLARSSKVSQQARPVLKYRGQDRVVSLRNVQPSMYPMMGLAEAPQSSSTPNQHFAEAIRKVHAGDGEVSVPPITRLENGLDDVGGDREAHAVDSADADRWAYYGAIFIVLVGSAIVLLYNLLPKGSIERAMAGDIGVYDQYPKDGKSSDSQGQEKVEKDNRGMRSYNVDADTSDRVQMSSIERDLRLI</sequence>
<feature type="transmembrane region" description="Helical" evidence="2">
    <location>
        <begin position="223"/>
        <end position="245"/>
    </location>
</feature>
<dbReference type="Proteomes" id="UP000011087">
    <property type="component" value="Unassembled WGS sequence"/>
</dbReference>
<dbReference type="KEGG" id="gtt:GUITHDRAFT_141326"/>
<dbReference type="AlphaFoldDB" id="L1J264"/>
<feature type="region of interest" description="Disordered" evidence="1">
    <location>
        <begin position="264"/>
        <end position="297"/>
    </location>
</feature>
<protein>
    <recommendedName>
        <fullName evidence="6">Transmembrane protein</fullName>
    </recommendedName>
</protein>
<keyword evidence="2" id="KW-1133">Transmembrane helix</keyword>
<keyword evidence="5" id="KW-1185">Reference proteome</keyword>
<reference evidence="5" key="2">
    <citation type="submission" date="2012-11" db="EMBL/GenBank/DDBJ databases">
        <authorList>
            <person name="Kuo A."/>
            <person name="Curtis B.A."/>
            <person name="Tanifuji G."/>
            <person name="Burki F."/>
            <person name="Gruber A."/>
            <person name="Irimia M."/>
            <person name="Maruyama S."/>
            <person name="Arias M.C."/>
            <person name="Ball S.G."/>
            <person name="Gile G.H."/>
            <person name="Hirakawa Y."/>
            <person name="Hopkins J.F."/>
            <person name="Rensing S.A."/>
            <person name="Schmutz J."/>
            <person name="Symeonidi A."/>
            <person name="Elias M."/>
            <person name="Eveleigh R.J."/>
            <person name="Herman E.K."/>
            <person name="Klute M.J."/>
            <person name="Nakayama T."/>
            <person name="Obornik M."/>
            <person name="Reyes-Prieto A."/>
            <person name="Armbrust E.V."/>
            <person name="Aves S.J."/>
            <person name="Beiko R.G."/>
            <person name="Coutinho P."/>
            <person name="Dacks J.B."/>
            <person name="Durnford D.G."/>
            <person name="Fast N.M."/>
            <person name="Green B.R."/>
            <person name="Grisdale C."/>
            <person name="Hempe F."/>
            <person name="Henrissat B."/>
            <person name="Hoppner M.P."/>
            <person name="Ishida K.-I."/>
            <person name="Kim E."/>
            <person name="Koreny L."/>
            <person name="Kroth P.G."/>
            <person name="Liu Y."/>
            <person name="Malik S.-B."/>
            <person name="Maier U.G."/>
            <person name="McRose D."/>
            <person name="Mock T."/>
            <person name="Neilson J.A."/>
            <person name="Onodera N.T."/>
            <person name="Poole A.M."/>
            <person name="Pritham E.J."/>
            <person name="Richards T.A."/>
            <person name="Rocap G."/>
            <person name="Roy S.W."/>
            <person name="Sarai C."/>
            <person name="Schaack S."/>
            <person name="Shirato S."/>
            <person name="Slamovits C.H."/>
            <person name="Spencer D.F."/>
            <person name="Suzuki S."/>
            <person name="Worden A.Z."/>
            <person name="Zauner S."/>
            <person name="Barry K."/>
            <person name="Bell C."/>
            <person name="Bharti A.K."/>
            <person name="Crow J.A."/>
            <person name="Grimwood J."/>
            <person name="Kramer R."/>
            <person name="Lindquist E."/>
            <person name="Lucas S."/>
            <person name="Salamov A."/>
            <person name="McFadden G.I."/>
            <person name="Lane C.E."/>
            <person name="Keeling P.J."/>
            <person name="Gray M.W."/>
            <person name="Grigoriev I.V."/>
            <person name="Archibald J.M."/>
        </authorList>
    </citation>
    <scope>NUCLEOTIDE SEQUENCE</scope>
    <source>
        <strain evidence="5">CCMP2712</strain>
    </source>
</reference>
<feature type="transmembrane region" description="Helical" evidence="2">
    <location>
        <begin position="12"/>
        <end position="29"/>
    </location>
</feature>
<dbReference type="GeneID" id="17299067"/>
<dbReference type="PaxDb" id="55529-EKX42382"/>
<name>L1J264_GUITC</name>
<feature type="compositionally biased region" description="Basic and acidic residues" evidence="1">
    <location>
        <begin position="264"/>
        <end position="285"/>
    </location>
</feature>
<proteinExistence type="predicted"/>
<gene>
    <name evidence="3" type="ORF">GUITHDRAFT_141326</name>
</gene>
<reference evidence="4" key="3">
    <citation type="submission" date="2015-06" db="UniProtKB">
        <authorList>
            <consortium name="EnsemblProtists"/>
        </authorList>
    </citation>
    <scope>IDENTIFICATION</scope>
</reference>
<evidence type="ECO:0000256" key="2">
    <source>
        <dbReference type="SAM" id="Phobius"/>
    </source>
</evidence>
<dbReference type="HOGENOM" id="CLU_895585_0_0_1"/>
<accession>L1J264</accession>
<reference evidence="3 5" key="1">
    <citation type="journal article" date="2012" name="Nature">
        <title>Algal genomes reveal evolutionary mosaicism and the fate of nucleomorphs.</title>
        <authorList>
            <consortium name="DOE Joint Genome Institute"/>
            <person name="Curtis B.A."/>
            <person name="Tanifuji G."/>
            <person name="Burki F."/>
            <person name="Gruber A."/>
            <person name="Irimia M."/>
            <person name="Maruyama S."/>
            <person name="Arias M.C."/>
            <person name="Ball S.G."/>
            <person name="Gile G.H."/>
            <person name="Hirakawa Y."/>
            <person name="Hopkins J.F."/>
            <person name="Kuo A."/>
            <person name="Rensing S.A."/>
            <person name="Schmutz J."/>
            <person name="Symeonidi A."/>
            <person name="Elias M."/>
            <person name="Eveleigh R.J."/>
            <person name="Herman E.K."/>
            <person name="Klute M.J."/>
            <person name="Nakayama T."/>
            <person name="Obornik M."/>
            <person name="Reyes-Prieto A."/>
            <person name="Armbrust E.V."/>
            <person name="Aves S.J."/>
            <person name="Beiko R.G."/>
            <person name="Coutinho P."/>
            <person name="Dacks J.B."/>
            <person name="Durnford D.G."/>
            <person name="Fast N.M."/>
            <person name="Green B.R."/>
            <person name="Grisdale C.J."/>
            <person name="Hempel F."/>
            <person name="Henrissat B."/>
            <person name="Hoppner M.P."/>
            <person name="Ishida K."/>
            <person name="Kim E."/>
            <person name="Koreny L."/>
            <person name="Kroth P.G."/>
            <person name="Liu Y."/>
            <person name="Malik S.B."/>
            <person name="Maier U.G."/>
            <person name="McRose D."/>
            <person name="Mock T."/>
            <person name="Neilson J.A."/>
            <person name="Onodera N.T."/>
            <person name="Poole A.M."/>
            <person name="Pritham E.J."/>
            <person name="Richards T.A."/>
            <person name="Rocap G."/>
            <person name="Roy S.W."/>
            <person name="Sarai C."/>
            <person name="Schaack S."/>
            <person name="Shirato S."/>
            <person name="Slamovits C.H."/>
            <person name="Spencer D.F."/>
            <person name="Suzuki S."/>
            <person name="Worden A.Z."/>
            <person name="Zauner S."/>
            <person name="Barry K."/>
            <person name="Bell C."/>
            <person name="Bharti A.K."/>
            <person name="Crow J.A."/>
            <person name="Grimwood J."/>
            <person name="Kramer R."/>
            <person name="Lindquist E."/>
            <person name="Lucas S."/>
            <person name="Salamov A."/>
            <person name="McFadden G.I."/>
            <person name="Lane C.E."/>
            <person name="Keeling P.J."/>
            <person name="Gray M.W."/>
            <person name="Grigoriev I.V."/>
            <person name="Archibald J.M."/>
        </authorList>
    </citation>
    <scope>NUCLEOTIDE SEQUENCE</scope>
    <source>
        <strain evidence="3 5">CCMP2712</strain>
    </source>
</reference>
<organism evidence="3">
    <name type="scientific">Guillardia theta (strain CCMP2712)</name>
    <name type="common">Cryptophyte</name>
    <dbReference type="NCBI Taxonomy" id="905079"/>
    <lineage>
        <taxon>Eukaryota</taxon>
        <taxon>Cryptophyceae</taxon>
        <taxon>Pyrenomonadales</taxon>
        <taxon>Geminigeraceae</taxon>
        <taxon>Guillardia</taxon>
    </lineage>
</organism>
<evidence type="ECO:0000313" key="3">
    <source>
        <dbReference type="EMBL" id="EKX42382.1"/>
    </source>
</evidence>